<dbReference type="Gene3D" id="2.60.60.20">
    <property type="entry name" value="PLAT/LH2 domain"/>
    <property type="match status" value="1"/>
</dbReference>
<protein>
    <recommendedName>
        <fullName evidence="3">PLAT domain-containing protein</fullName>
    </recommendedName>
</protein>
<feature type="domain" description="PLAT" evidence="3">
    <location>
        <begin position="123"/>
        <end position="245"/>
    </location>
</feature>
<dbReference type="AlphaFoldDB" id="A0AAQ4E4X3"/>
<organism evidence="4 5">
    <name type="scientific">Amblyomma americanum</name>
    <name type="common">Lone star tick</name>
    <dbReference type="NCBI Taxonomy" id="6943"/>
    <lineage>
        <taxon>Eukaryota</taxon>
        <taxon>Metazoa</taxon>
        <taxon>Ecdysozoa</taxon>
        <taxon>Arthropoda</taxon>
        <taxon>Chelicerata</taxon>
        <taxon>Arachnida</taxon>
        <taxon>Acari</taxon>
        <taxon>Parasitiformes</taxon>
        <taxon>Ixodida</taxon>
        <taxon>Ixodoidea</taxon>
        <taxon>Ixodidae</taxon>
        <taxon>Amblyomminae</taxon>
        <taxon>Amblyomma</taxon>
    </lineage>
</organism>
<reference evidence="4 5" key="1">
    <citation type="journal article" date="2023" name="Arcadia Sci">
        <title>De novo assembly of a long-read Amblyomma americanum tick genome.</title>
        <authorList>
            <person name="Chou S."/>
            <person name="Poskanzer K.E."/>
            <person name="Rollins M."/>
            <person name="Thuy-Boun P.S."/>
        </authorList>
    </citation>
    <scope>NUCLEOTIDE SEQUENCE [LARGE SCALE GENOMIC DNA]</scope>
    <source>
        <strain evidence="4">F_SG_1</strain>
        <tissue evidence="4">Salivary glands</tissue>
    </source>
</reference>
<dbReference type="InterPro" id="IPR051223">
    <property type="entry name" value="Polycystin"/>
</dbReference>
<feature type="transmembrane region" description="Helical" evidence="2">
    <location>
        <begin position="378"/>
        <end position="406"/>
    </location>
</feature>
<keyword evidence="2" id="KW-0472">Membrane</keyword>
<keyword evidence="5" id="KW-1185">Reference proteome</keyword>
<proteinExistence type="predicted"/>
<dbReference type="PANTHER" id="PTHR10877">
    <property type="entry name" value="POLYCYSTIN FAMILY MEMBER"/>
    <property type="match status" value="1"/>
</dbReference>
<dbReference type="Pfam" id="PF01477">
    <property type="entry name" value="PLAT"/>
    <property type="match status" value="1"/>
</dbReference>
<feature type="transmembrane region" description="Helical" evidence="2">
    <location>
        <begin position="344"/>
        <end position="366"/>
    </location>
</feature>
<dbReference type="PANTHER" id="PTHR10877:SF183">
    <property type="entry name" value="AT14535P-RELATED"/>
    <property type="match status" value="1"/>
</dbReference>
<feature type="transmembrane region" description="Helical" evidence="2">
    <location>
        <begin position="70"/>
        <end position="92"/>
    </location>
</feature>
<keyword evidence="2" id="KW-1133">Transmembrane helix</keyword>
<dbReference type="PROSITE" id="PS50095">
    <property type="entry name" value="PLAT"/>
    <property type="match status" value="1"/>
</dbReference>
<dbReference type="EMBL" id="JARKHS020022154">
    <property type="protein sequence ID" value="KAK8769750.1"/>
    <property type="molecule type" value="Genomic_DNA"/>
</dbReference>
<dbReference type="InterPro" id="IPR001024">
    <property type="entry name" value="PLAT/LH2_dom"/>
</dbReference>
<evidence type="ECO:0000313" key="5">
    <source>
        <dbReference type="Proteomes" id="UP001321473"/>
    </source>
</evidence>
<keyword evidence="2" id="KW-0812">Transmembrane</keyword>
<gene>
    <name evidence="4" type="ORF">V5799_013780</name>
</gene>
<dbReference type="SUPFAM" id="SSF49723">
    <property type="entry name" value="Lipase/lipooxygenase domain (PLAT/LH2 domain)"/>
    <property type="match status" value="1"/>
</dbReference>
<dbReference type="Proteomes" id="UP001321473">
    <property type="component" value="Unassembled WGS sequence"/>
</dbReference>
<evidence type="ECO:0000313" key="4">
    <source>
        <dbReference type="EMBL" id="KAK8769750.1"/>
    </source>
</evidence>
<evidence type="ECO:0000256" key="2">
    <source>
        <dbReference type="SAM" id="Phobius"/>
    </source>
</evidence>
<evidence type="ECO:0000259" key="3">
    <source>
        <dbReference type="PROSITE" id="PS50095"/>
    </source>
</evidence>
<evidence type="ECO:0000256" key="1">
    <source>
        <dbReference type="PROSITE-ProRule" id="PRU00152"/>
    </source>
</evidence>
<sequence>MCALGKQCPLPLQFSNVSRLGEIICECHQNATAIAGMSTKVSFTTHLKPLENVSTEAGGRGEKQEPNFYFLQYLIPILLAALWVNFVVLFYWTMKIAEIDEQTVRVTAECAIFRNDAQLELYANLSAVLRSERAPRAQYAETTAKIQVELHGTEGTSGKFTLRDPRCNPYFLLAGSTNGLLLTTAQTLGNIIVLSIFSDSEGTRPSWHLKKVDVFHEGTPEKFLFVVDKWLRFQDQDHADILPFVEGHGKKLSIMFQLTFPRFSKQMPPEKVRLASRDSHAEAAKTARVLTSTRYTHYTRNPEIKISYEMPEYRDESAAAISKDARSLSLAEERVEEGILPTPFLYIGLLVALVLSVVLSGFMVPIGLKYTYNANVSWFKTLIIAILLNNIVIDVVKSVGVAGYVASRKKK</sequence>
<name>A0AAQ4E4X3_AMBAM</name>
<accession>A0AAQ4E4X3</accession>
<comment type="caution">
    <text evidence="1">Lacks conserved residue(s) required for the propagation of feature annotation.</text>
</comment>
<comment type="caution">
    <text evidence="4">The sequence shown here is derived from an EMBL/GenBank/DDBJ whole genome shotgun (WGS) entry which is preliminary data.</text>
</comment>
<dbReference type="InterPro" id="IPR036392">
    <property type="entry name" value="PLAT/LH2_dom_sf"/>
</dbReference>